<name>A0AAD1MYI2_MYCMB</name>
<dbReference type="Proteomes" id="UP000466039">
    <property type="component" value="Chromosome"/>
</dbReference>
<dbReference type="PANTHER" id="PTHR35205:SF1">
    <property type="entry name" value="ZU5 DOMAIN-CONTAINING PROTEIN"/>
    <property type="match status" value="1"/>
</dbReference>
<organism evidence="1 2">
    <name type="scientific">Mycolicibacterium monacense</name>
    <name type="common">Mycobacterium monacense</name>
    <dbReference type="NCBI Taxonomy" id="85693"/>
    <lineage>
        <taxon>Bacteria</taxon>
        <taxon>Bacillati</taxon>
        <taxon>Actinomycetota</taxon>
        <taxon>Actinomycetes</taxon>
        <taxon>Mycobacteriales</taxon>
        <taxon>Mycobacteriaceae</taxon>
        <taxon>Mycolicibacterium</taxon>
    </lineage>
</organism>
<proteinExistence type="predicted"/>
<keyword evidence="2" id="KW-1185">Reference proteome</keyword>
<dbReference type="RefSeq" id="WP_083045653.1">
    <property type="nucleotide sequence ID" value="NZ_AP022617.1"/>
</dbReference>
<gene>
    <name evidence="1" type="ORF">MMON_19700</name>
</gene>
<dbReference type="AlphaFoldDB" id="A0AAD1MYI2"/>
<evidence type="ECO:0008006" key="3">
    <source>
        <dbReference type="Google" id="ProtNLM"/>
    </source>
</evidence>
<dbReference type="Gene3D" id="3.40.50.300">
    <property type="entry name" value="P-loop containing nucleotide triphosphate hydrolases"/>
    <property type="match status" value="1"/>
</dbReference>
<dbReference type="SUPFAM" id="SSF52540">
    <property type="entry name" value="P-loop containing nucleoside triphosphate hydrolases"/>
    <property type="match status" value="1"/>
</dbReference>
<dbReference type="InterPro" id="IPR027417">
    <property type="entry name" value="P-loop_NTPase"/>
</dbReference>
<dbReference type="EMBL" id="AP022617">
    <property type="protein sequence ID" value="BBZ60669.1"/>
    <property type="molecule type" value="Genomic_DNA"/>
</dbReference>
<accession>A0AAD1MYI2</accession>
<protein>
    <recommendedName>
        <fullName evidence="3">ATP-binding protein</fullName>
    </recommendedName>
</protein>
<evidence type="ECO:0000313" key="2">
    <source>
        <dbReference type="Proteomes" id="UP000466039"/>
    </source>
</evidence>
<sequence length="936" mass="102520">MTELGGGGVAAFGFSYQYLQTAEVFLTFLRDNTEQIPRATLVVEPLHTKADGEDDDVVDFAIEVDGDVLYSIQVKSSVEPDQNPMQPAPARTALERLVAYPAANTLLLTNKPISPGLLDEVEIVPGNGAETTTAYTWANGPQRGPNDPGAQPNIVVDSRRPVVIRNSIAELIRFFRGQRALRQGVVSARLLVPILQDYIFSAAAGQQPSRLSALDLLEILAMPDPRIAHVAGGFDWGVPITGIPNYLSTVPRFEYLEQVQEHLAPDDTTITPARVVLTGRTGNGKTVLATDYCHVESISYEFICWIDCREVDFIEPQIRNLISQLTSEQITADAAVASVFAGMLGRHSGPWLLVFDGVQRRSDIDAYIPSMGNGSVLVTSNNSLNWWPSVPVIDVGEMTEVEAVHCFASYAGIADADIEDVRSPISEIVDRLGLVPLAVSMSAIYFKNTEGQLDELALQYFSDLEALADSDSRPPGFPRTAFAAIQHAVRNLGKGTPAGATYGRSARAVLEIGSLLAPELLPLNFMLLATPEELQINLANLPVPTEVDKVTLRGVLSTLRTQTIARRVVNDGDGSHTAVSDTIAIHPLVHDILQRSYLAAVPPGYLEPQCTVFMYFLIGWLGQMRTEGEYFAVEQLRLHANALLALVAENEPMSSLSADNTRVYTYAKTLLQAELSTCAASRGRLQVAFELGTSAFQTLSRYMHEPYARRIAMKILANMIADLSMGEAPSEAIRRCAIPFVSSVAEAEADTSDSVRALAYTLASDTLAVINRLDTYRDAPELTAIRQRLFEVTQRDPSLATQEATQMMRVNELYEAGHFTELLYLADELLAANTSLEGRVILKAIKITALLLTNAVDEALAGVDELLELRNYADYVLLSLHEALKKIGRELYRMIDTEAFSSTRPRLQRTLDRVVERYNELSDSAGPESSSQTEQN</sequence>
<dbReference type="PANTHER" id="PTHR35205">
    <property type="entry name" value="NB-ARC AND TPR DOMAIN PROTEIN"/>
    <property type="match status" value="1"/>
</dbReference>
<reference evidence="1 2" key="1">
    <citation type="journal article" date="2019" name="Emerg. Microbes Infect.">
        <title>Comprehensive subspecies identification of 175 nontuberculous mycobacteria species based on 7547 genomic profiles.</title>
        <authorList>
            <person name="Matsumoto Y."/>
            <person name="Kinjo T."/>
            <person name="Motooka D."/>
            <person name="Nabeya D."/>
            <person name="Jung N."/>
            <person name="Uechi K."/>
            <person name="Horii T."/>
            <person name="Iida T."/>
            <person name="Fujita J."/>
            <person name="Nakamura S."/>
        </authorList>
    </citation>
    <scope>NUCLEOTIDE SEQUENCE [LARGE SCALE GENOMIC DNA]</scope>
    <source>
        <strain evidence="1 2">JCM 15658</strain>
    </source>
</reference>
<evidence type="ECO:0000313" key="1">
    <source>
        <dbReference type="EMBL" id="BBZ60669.1"/>
    </source>
</evidence>